<dbReference type="PANTHER" id="PTHR45637">
    <property type="entry name" value="FLIPPASE KINASE 1-RELATED"/>
    <property type="match status" value="1"/>
</dbReference>
<dbReference type="InterPro" id="IPR000719">
    <property type="entry name" value="Prot_kinase_dom"/>
</dbReference>
<reference evidence="11" key="1">
    <citation type="submission" date="2024-07" db="EMBL/GenBank/DDBJ databases">
        <title>Two chromosome-level genome assemblies of Korean endemic species Abeliophyllum distichum and Forsythia ovata (Oleaceae).</title>
        <authorList>
            <person name="Jang H."/>
        </authorList>
    </citation>
    <scope>NUCLEOTIDE SEQUENCE [LARGE SCALE GENOMIC DNA]</scope>
</reference>
<evidence type="ECO:0000256" key="4">
    <source>
        <dbReference type="ARBA" id="ARBA00022741"/>
    </source>
</evidence>
<keyword evidence="6" id="KW-0067">ATP-binding</keyword>
<organism evidence="10 11">
    <name type="scientific">Forsythia ovata</name>
    <dbReference type="NCBI Taxonomy" id="205694"/>
    <lineage>
        <taxon>Eukaryota</taxon>
        <taxon>Viridiplantae</taxon>
        <taxon>Streptophyta</taxon>
        <taxon>Embryophyta</taxon>
        <taxon>Tracheophyta</taxon>
        <taxon>Spermatophyta</taxon>
        <taxon>Magnoliopsida</taxon>
        <taxon>eudicotyledons</taxon>
        <taxon>Gunneridae</taxon>
        <taxon>Pentapetalae</taxon>
        <taxon>asterids</taxon>
        <taxon>lamiids</taxon>
        <taxon>Lamiales</taxon>
        <taxon>Oleaceae</taxon>
        <taxon>Forsythieae</taxon>
        <taxon>Forsythia</taxon>
    </lineage>
</organism>
<evidence type="ECO:0000256" key="3">
    <source>
        <dbReference type="ARBA" id="ARBA00022679"/>
    </source>
</evidence>
<comment type="catalytic activity">
    <reaction evidence="7">
        <text>L-threonyl-[protein] + ATP = O-phospho-L-threonyl-[protein] + ADP + H(+)</text>
        <dbReference type="Rhea" id="RHEA:46608"/>
        <dbReference type="Rhea" id="RHEA-COMP:11060"/>
        <dbReference type="Rhea" id="RHEA-COMP:11605"/>
        <dbReference type="ChEBI" id="CHEBI:15378"/>
        <dbReference type="ChEBI" id="CHEBI:30013"/>
        <dbReference type="ChEBI" id="CHEBI:30616"/>
        <dbReference type="ChEBI" id="CHEBI:61977"/>
        <dbReference type="ChEBI" id="CHEBI:456216"/>
        <dbReference type="EC" id="2.7.11.1"/>
    </reaction>
</comment>
<evidence type="ECO:0000313" key="10">
    <source>
        <dbReference type="EMBL" id="KAL2458042.1"/>
    </source>
</evidence>
<keyword evidence="3" id="KW-0808">Transferase</keyword>
<evidence type="ECO:0000256" key="5">
    <source>
        <dbReference type="ARBA" id="ARBA00022777"/>
    </source>
</evidence>
<dbReference type="GO" id="GO:0005524">
    <property type="term" value="F:ATP binding"/>
    <property type="evidence" value="ECO:0007669"/>
    <property type="project" value="UniProtKB-KW"/>
</dbReference>
<dbReference type="EMBL" id="JBFOLJ010000032">
    <property type="protein sequence ID" value="KAL2458042.1"/>
    <property type="molecule type" value="Genomic_DNA"/>
</dbReference>
<evidence type="ECO:0000259" key="9">
    <source>
        <dbReference type="PROSITE" id="PS50011"/>
    </source>
</evidence>
<dbReference type="GO" id="GO:0004674">
    <property type="term" value="F:protein serine/threonine kinase activity"/>
    <property type="evidence" value="ECO:0007669"/>
    <property type="project" value="UniProtKB-KW"/>
</dbReference>
<dbReference type="EC" id="2.7.11.1" evidence="1"/>
<evidence type="ECO:0000256" key="2">
    <source>
        <dbReference type="ARBA" id="ARBA00022527"/>
    </source>
</evidence>
<proteinExistence type="predicted"/>
<dbReference type="SUPFAM" id="SSF56112">
    <property type="entry name" value="Protein kinase-like (PK-like)"/>
    <property type="match status" value="1"/>
</dbReference>
<name>A0ABD1P2E0_9LAMI</name>
<dbReference type="InterPro" id="IPR011009">
    <property type="entry name" value="Kinase-like_dom_sf"/>
</dbReference>
<dbReference type="AlphaFoldDB" id="A0ABD1P2E0"/>
<dbReference type="Proteomes" id="UP001604277">
    <property type="component" value="Unassembled WGS sequence"/>
</dbReference>
<evidence type="ECO:0000313" key="11">
    <source>
        <dbReference type="Proteomes" id="UP001604277"/>
    </source>
</evidence>
<keyword evidence="11" id="KW-1185">Reference proteome</keyword>
<keyword evidence="5 10" id="KW-0418">Kinase</keyword>
<keyword evidence="2" id="KW-0723">Serine/threonine-protein kinase</keyword>
<dbReference type="PROSITE" id="PS50011">
    <property type="entry name" value="PROTEIN_KINASE_DOM"/>
    <property type="match status" value="1"/>
</dbReference>
<protein>
    <recommendedName>
        <fullName evidence="1">non-specific serine/threonine protein kinase</fullName>
        <ecNumber evidence="1">2.7.11.1</ecNumber>
    </recommendedName>
</protein>
<feature type="domain" description="Protein kinase" evidence="9">
    <location>
        <begin position="1"/>
        <end position="122"/>
    </location>
</feature>
<comment type="caution">
    <text evidence="10">The sequence shown here is derived from an EMBL/GenBank/DDBJ whole genome shotgun (WGS) entry which is preliminary data.</text>
</comment>
<gene>
    <name evidence="10" type="ORF">Fot_55900</name>
</gene>
<evidence type="ECO:0000256" key="1">
    <source>
        <dbReference type="ARBA" id="ARBA00012513"/>
    </source>
</evidence>
<comment type="catalytic activity">
    <reaction evidence="8">
        <text>L-seryl-[protein] + ATP = O-phospho-L-seryl-[protein] + ADP + H(+)</text>
        <dbReference type="Rhea" id="RHEA:17989"/>
        <dbReference type="Rhea" id="RHEA-COMP:9863"/>
        <dbReference type="Rhea" id="RHEA-COMP:11604"/>
        <dbReference type="ChEBI" id="CHEBI:15378"/>
        <dbReference type="ChEBI" id="CHEBI:29999"/>
        <dbReference type="ChEBI" id="CHEBI:30616"/>
        <dbReference type="ChEBI" id="CHEBI:83421"/>
        <dbReference type="ChEBI" id="CHEBI:456216"/>
        <dbReference type="EC" id="2.7.11.1"/>
    </reaction>
</comment>
<keyword evidence="4" id="KW-0547">Nucleotide-binding</keyword>
<evidence type="ECO:0000256" key="6">
    <source>
        <dbReference type="ARBA" id="ARBA00022840"/>
    </source>
</evidence>
<sequence>MMQFAFLQPEVGVQEARNQGDVTRFYATGVLVALKYIRMLGIIYRDLKLENVKVRSDSHIMLTSFDLSLCSYSIPAIEYPDFLTDDPPSSPTARTLTPFSCIFDRLFRSKKIQTFSNNRLFV</sequence>
<evidence type="ECO:0000256" key="8">
    <source>
        <dbReference type="ARBA" id="ARBA00048679"/>
    </source>
</evidence>
<accession>A0ABD1P2E0</accession>
<dbReference type="Gene3D" id="1.10.510.10">
    <property type="entry name" value="Transferase(Phosphotransferase) domain 1"/>
    <property type="match status" value="1"/>
</dbReference>
<evidence type="ECO:0000256" key="7">
    <source>
        <dbReference type="ARBA" id="ARBA00047899"/>
    </source>
</evidence>